<reference evidence="1 2" key="1">
    <citation type="submission" date="2015-01" db="EMBL/GenBank/DDBJ databases">
        <title>Evolution of Trichinella species and genotypes.</title>
        <authorList>
            <person name="Korhonen P.K."/>
            <person name="Edoardo P."/>
            <person name="Giuseppe L.R."/>
            <person name="Gasser R.B."/>
        </authorList>
    </citation>
    <scope>NUCLEOTIDE SEQUENCE [LARGE SCALE GENOMIC DNA]</scope>
    <source>
        <strain evidence="1">ISS417</strain>
    </source>
</reference>
<comment type="caution">
    <text evidence="1">The sequence shown here is derived from an EMBL/GenBank/DDBJ whole genome shotgun (WGS) entry which is preliminary data.</text>
</comment>
<keyword evidence="2" id="KW-1185">Reference proteome</keyword>
<protein>
    <submittedName>
        <fullName evidence="1">Uncharacterized protein</fullName>
    </submittedName>
</protein>
<dbReference type="Proteomes" id="UP000055048">
    <property type="component" value="Unassembled WGS sequence"/>
</dbReference>
<name>A0A0V0TA69_9BILA</name>
<gene>
    <name evidence="1" type="ORF">T05_1669</name>
</gene>
<organism evidence="1 2">
    <name type="scientific">Trichinella murrelli</name>
    <dbReference type="NCBI Taxonomy" id="144512"/>
    <lineage>
        <taxon>Eukaryota</taxon>
        <taxon>Metazoa</taxon>
        <taxon>Ecdysozoa</taxon>
        <taxon>Nematoda</taxon>
        <taxon>Enoplea</taxon>
        <taxon>Dorylaimia</taxon>
        <taxon>Trichinellida</taxon>
        <taxon>Trichinellidae</taxon>
        <taxon>Trichinella</taxon>
    </lineage>
</organism>
<sequence length="179" mass="20483">MSEGPFVDEMKPFRIQSSFSAGSTHSFRCLNPFGERWFKFFNLQRIPKRFLNHSHDPFPISTYPWSSFRDVSPFYASFQRTPAAQNVRWIILCCTVAAGTGAGQLLDGFKEIFPITMQPFLGLFIQEAVTFSSDQQVIWSIINDNCPPCMHVTTVPPGLRYARDTREVQGRCCYCFVPC</sequence>
<proteinExistence type="predicted"/>
<dbReference type="EMBL" id="JYDJ01000405">
    <property type="protein sequence ID" value="KRX35850.1"/>
    <property type="molecule type" value="Genomic_DNA"/>
</dbReference>
<evidence type="ECO:0000313" key="2">
    <source>
        <dbReference type="Proteomes" id="UP000055048"/>
    </source>
</evidence>
<dbReference type="AlphaFoldDB" id="A0A0V0TA69"/>
<accession>A0A0V0TA69</accession>
<evidence type="ECO:0000313" key="1">
    <source>
        <dbReference type="EMBL" id="KRX35850.1"/>
    </source>
</evidence>